<feature type="compositionally biased region" description="Basic and acidic residues" evidence="1">
    <location>
        <begin position="1"/>
        <end position="12"/>
    </location>
</feature>
<dbReference type="GeneTree" id="ENSGT00940000153901"/>
<dbReference type="Proteomes" id="UP000694559">
    <property type="component" value="Unplaced"/>
</dbReference>
<dbReference type="PRINTS" id="PR01083">
    <property type="entry name" value="LYMPHSPCIFIC"/>
</dbReference>
<dbReference type="GO" id="GO:0098761">
    <property type="term" value="P:cellular response to interleukin-7"/>
    <property type="evidence" value="ECO:0007669"/>
    <property type="project" value="Ensembl"/>
</dbReference>
<organism evidence="2 3">
    <name type="scientific">Naja naja</name>
    <name type="common">Indian cobra</name>
    <dbReference type="NCBI Taxonomy" id="35670"/>
    <lineage>
        <taxon>Eukaryota</taxon>
        <taxon>Metazoa</taxon>
        <taxon>Chordata</taxon>
        <taxon>Craniata</taxon>
        <taxon>Vertebrata</taxon>
        <taxon>Euteleostomi</taxon>
        <taxon>Lepidosauria</taxon>
        <taxon>Squamata</taxon>
        <taxon>Bifurcata</taxon>
        <taxon>Unidentata</taxon>
        <taxon>Episquamata</taxon>
        <taxon>Toxicofera</taxon>
        <taxon>Serpentes</taxon>
        <taxon>Colubroidea</taxon>
        <taxon>Elapidae</taxon>
        <taxon>Elapinae</taxon>
        <taxon>Naja</taxon>
    </lineage>
</organism>
<proteinExistence type="predicted"/>
<evidence type="ECO:0000313" key="2">
    <source>
        <dbReference type="Ensembl" id="ENSNNAP00000012926.1"/>
    </source>
</evidence>
<feature type="compositionally biased region" description="Basic and acidic residues" evidence="1">
    <location>
        <begin position="109"/>
        <end position="124"/>
    </location>
</feature>
<sequence length="421" mass="47991">MADEQECLRDLEGEIGEQEGAEGETQRLTAQWSVEDEEEAARERRRRERERQLRSQAEEGLNSTSEVAVQESRIDGKPPGTLELEEDEGFSDWSQKLEQLKQRSGAEGVQERDQILQRECREAQEPDPIQCEESPRSPRHSYEEEDSNLKEAEVMLEQVNLDQETPTFIRFETGPSNFLKFVSTSTSEDQPEAELEQQQQQQLRETLELGEENQHAEDKLQENVTEEDTPEEEEVKQEGKKRRLDEEEEVPEKQQRAPSTSSQEDEYQAPLSPTLKITDRTESLNRSVQKSNSMKKTQAPLPVSKIDDKLEQYTQAIEISSKTPKPARQASIDLPTNSAAVASTKSLWETGEVTQSTKSVPCKDIVAGDIVNIRSLWEQKENPQTDANSKVKIPGKKYKYVAVGHGQYKRVPIEDDGMMEK</sequence>
<gene>
    <name evidence="2" type="primary">LSP1</name>
</gene>
<dbReference type="GO" id="GO:0006952">
    <property type="term" value="P:defense response"/>
    <property type="evidence" value="ECO:0007669"/>
    <property type="project" value="Ensembl"/>
</dbReference>
<dbReference type="InterPro" id="IPR006018">
    <property type="entry name" value="Caldesmon_LSP"/>
</dbReference>
<dbReference type="AlphaFoldDB" id="A0A8C6XDP0"/>
<reference evidence="2" key="2">
    <citation type="submission" date="2025-09" db="UniProtKB">
        <authorList>
            <consortium name="Ensembl"/>
        </authorList>
    </citation>
    <scope>IDENTIFICATION</scope>
</reference>
<dbReference type="OrthoDB" id="9947942at2759"/>
<dbReference type="GO" id="GO:0007165">
    <property type="term" value="P:signal transduction"/>
    <property type="evidence" value="ECO:0007669"/>
    <property type="project" value="InterPro"/>
</dbReference>
<reference evidence="2" key="1">
    <citation type="submission" date="2025-08" db="UniProtKB">
        <authorList>
            <consortium name="Ensembl"/>
        </authorList>
    </citation>
    <scope>IDENTIFICATION</scope>
</reference>
<feature type="compositionally biased region" description="Acidic residues" evidence="1">
    <location>
        <begin position="224"/>
        <end position="235"/>
    </location>
</feature>
<feature type="region of interest" description="Disordered" evidence="1">
    <location>
        <begin position="1"/>
        <end position="147"/>
    </location>
</feature>
<feature type="compositionally biased region" description="Basic and acidic residues" evidence="1">
    <location>
        <begin position="133"/>
        <end position="147"/>
    </location>
</feature>
<accession>A0A8C6XDP0</accession>
<evidence type="ECO:0000256" key="1">
    <source>
        <dbReference type="SAM" id="MobiDB-lite"/>
    </source>
</evidence>
<dbReference type="Ensembl" id="ENSNNAT00000013528.1">
    <property type="protein sequence ID" value="ENSNNAP00000012926.1"/>
    <property type="gene ID" value="ENSNNAG00000008715.1"/>
</dbReference>
<evidence type="ECO:0000313" key="3">
    <source>
        <dbReference type="Proteomes" id="UP000694559"/>
    </source>
</evidence>
<feature type="compositionally biased region" description="Acidic residues" evidence="1">
    <location>
        <begin position="13"/>
        <end position="22"/>
    </location>
</feature>
<name>A0A8C6XDP0_NAJNA</name>
<dbReference type="GO" id="GO:0003779">
    <property type="term" value="F:actin binding"/>
    <property type="evidence" value="ECO:0007669"/>
    <property type="project" value="InterPro"/>
</dbReference>
<protein>
    <submittedName>
        <fullName evidence="2">Lymphocyte specific protein 1</fullName>
    </submittedName>
</protein>
<dbReference type="GO" id="GO:0006935">
    <property type="term" value="P:chemotaxis"/>
    <property type="evidence" value="ECO:0007669"/>
    <property type="project" value="Ensembl"/>
</dbReference>
<keyword evidence="3" id="KW-1185">Reference proteome</keyword>
<dbReference type="OMA" id="TRIDDKM"/>
<feature type="compositionally biased region" description="Basic and acidic residues" evidence="1">
    <location>
        <begin position="212"/>
        <end position="221"/>
    </location>
</feature>
<feature type="region of interest" description="Disordered" evidence="1">
    <location>
        <begin position="181"/>
        <end position="307"/>
    </location>
</feature>
<dbReference type="Pfam" id="PF02029">
    <property type="entry name" value="Caldesmon"/>
    <property type="match status" value="1"/>
</dbReference>
<dbReference type="InterPro" id="IPR002211">
    <property type="entry name" value="Lymphspecific"/>
</dbReference>
<dbReference type="PANTHER" id="PTHR18949:SF1">
    <property type="entry name" value="LYMPHOCYTE-SPECIFIC PROTEIN 1"/>
    <property type="match status" value="1"/>
</dbReference>
<feature type="compositionally biased region" description="Polar residues" evidence="1">
    <location>
        <begin position="284"/>
        <end position="296"/>
    </location>
</feature>
<dbReference type="PANTHER" id="PTHR18949">
    <property type="entry name" value="CALDESMON"/>
    <property type="match status" value="1"/>
</dbReference>